<evidence type="ECO:0000256" key="2">
    <source>
        <dbReference type="SAM" id="Phobius"/>
    </source>
</evidence>
<keyword evidence="4" id="KW-1185">Reference proteome</keyword>
<evidence type="ECO:0000256" key="1">
    <source>
        <dbReference type="SAM" id="MobiDB-lite"/>
    </source>
</evidence>
<protein>
    <submittedName>
        <fullName evidence="3">Uncharacterized protein</fullName>
    </submittedName>
</protein>
<feature type="compositionally biased region" description="Low complexity" evidence="1">
    <location>
        <begin position="41"/>
        <end position="57"/>
    </location>
</feature>
<feature type="region of interest" description="Disordered" evidence="1">
    <location>
        <begin position="36"/>
        <end position="57"/>
    </location>
</feature>
<keyword evidence="2" id="KW-0472">Membrane</keyword>
<organism evidence="3 4">
    <name type="scientific">Mytilus edulis</name>
    <name type="common">Blue mussel</name>
    <dbReference type="NCBI Taxonomy" id="6550"/>
    <lineage>
        <taxon>Eukaryota</taxon>
        <taxon>Metazoa</taxon>
        <taxon>Spiralia</taxon>
        <taxon>Lophotrochozoa</taxon>
        <taxon>Mollusca</taxon>
        <taxon>Bivalvia</taxon>
        <taxon>Autobranchia</taxon>
        <taxon>Pteriomorphia</taxon>
        <taxon>Mytilida</taxon>
        <taxon>Mytiloidea</taxon>
        <taxon>Mytilidae</taxon>
        <taxon>Mytilinae</taxon>
        <taxon>Mytilus</taxon>
    </lineage>
</organism>
<accession>A0A8S3TAU6</accession>
<sequence>MNLRIKNTSIDDEGKYTCLPVPPVINQKFTVTLKSEPTRVKNSSNSSLSPKSNVKNNNTIVHTTSTEKTYETSNAEVKTHFKEEQNNVHNQNIHLYVIVYIACCFGGSLMFCAGGFIVQKMNRVKEKETDRKKVNPVGKCKEVHKRKRYRLSIRRMNQ</sequence>
<dbReference type="EMBL" id="CAJPWZ010001879">
    <property type="protein sequence ID" value="CAG2226210.1"/>
    <property type="molecule type" value="Genomic_DNA"/>
</dbReference>
<feature type="transmembrane region" description="Helical" evidence="2">
    <location>
        <begin position="93"/>
        <end position="118"/>
    </location>
</feature>
<proteinExistence type="predicted"/>
<dbReference type="Proteomes" id="UP000683360">
    <property type="component" value="Unassembled WGS sequence"/>
</dbReference>
<keyword evidence="2" id="KW-1133">Transmembrane helix</keyword>
<dbReference type="AlphaFoldDB" id="A0A8S3TAU6"/>
<reference evidence="3" key="1">
    <citation type="submission" date="2021-03" db="EMBL/GenBank/DDBJ databases">
        <authorList>
            <person name="Bekaert M."/>
        </authorList>
    </citation>
    <scope>NUCLEOTIDE SEQUENCE</scope>
</reference>
<keyword evidence="2" id="KW-0812">Transmembrane</keyword>
<evidence type="ECO:0000313" key="3">
    <source>
        <dbReference type="EMBL" id="CAG2226210.1"/>
    </source>
</evidence>
<gene>
    <name evidence="3" type="ORF">MEDL_39307</name>
</gene>
<comment type="caution">
    <text evidence="3">The sequence shown here is derived from an EMBL/GenBank/DDBJ whole genome shotgun (WGS) entry which is preliminary data.</text>
</comment>
<evidence type="ECO:0000313" key="4">
    <source>
        <dbReference type="Proteomes" id="UP000683360"/>
    </source>
</evidence>
<name>A0A8S3TAU6_MYTED</name>